<keyword evidence="2" id="KW-1185">Reference proteome</keyword>
<proteinExistence type="predicted"/>
<sequence length="203" mass="23815">MINATLPIQMKVLGKTGYGHYTLLLNHKKIQTKSMIELEIGAEYLAEIYKEKSGAIQFKHLSKRPKFIPFEEGLPLIVAILEDKINYKEYIISNIIDCTNREKYQILKEMLFASFENIYHIPFVFEDKACLFQMKKKSKFLEIYLYFSVFGALRILIDQNGVSIFTPFLKVQKFLDKHLSFSITQDTKIEPLFVFKKLFDFKG</sequence>
<evidence type="ECO:0000313" key="1">
    <source>
        <dbReference type="EMBL" id="TKX32472.1"/>
    </source>
</evidence>
<organism evidence="1 2">
    <name type="scientific">Campylobacter aviculae</name>
    <dbReference type="NCBI Taxonomy" id="2510190"/>
    <lineage>
        <taxon>Bacteria</taxon>
        <taxon>Pseudomonadati</taxon>
        <taxon>Campylobacterota</taxon>
        <taxon>Epsilonproteobacteria</taxon>
        <taxon>Campylobacterales</taxon>
        <taxon>Campylobacteraceae</taxon>
        <taxon>Campylobacter</taxon>
    </lineage>
</organism>
<reference evidence="1 2" key="1">
    <citation type="submission" date="2018-05" db="EMBL/GenBank/DDBJ databases">
        <title>Novel Campyloabacter and Helicobacter Species and Strains.</title>
        <authorList>
            <person name="Mannion A.J."/>
            <person name="Shen Z."/>
            <person name="Fox J.G."/>
        </authorList>
    </citation>
    <scope>NUCLEOTIDE SEQUENCE [LARGE SCALE GENOMIC DNA]</scope>
    <source>
        <strain evidence="2">MIT17-670</strain>
    </source>
</reference>
<dbReference type="EMBL" id="NXMA01000005">
    <property type="protein sequence ID" value="TKX32472.1"/>
    <property type="molecule type" value="Genomic_DNA"/>
</dbReference>
<comment type="caution">
    <text evidence="1">The sequence shown here is derived from an EMBL/GenBank/DDBJ whole genome shotgun (WGS) entry which is preliminary data.</text>
</comment>
<dbReference type="Proteomes" id="UP000310353">
    <property type="component" value="Unassembled WGS sequence"/>
</dbReference>
<dbReference type="AlphaFoldDB" id="A0A4V6DWS5"/>
<accession>A0A4V6DWS5</accession>
<dbReference type="RefSeq" id="WP_137622146.1">
    <property type="nucleotide sequence ID" value="NZ_NXMA01000005.1"/>
</dbReference>
<name>A0A4V6DWS5_9BACT</name>
<gene>
    <name evidence="1" type="ORF">CQA76_03930</name>
</gene>
<evidence type="ECO:0000313" key="2">
    <source>
        <dbReference type="Proteomes" id="UP000310353"/>
    </source>
</evidence>
<dbReference type="OrthoDB" id="5358292at2"/>
<protein>
    <submittedName>
        <fullName evidence="1">Uncharacterized protein</fullName>
    </submittedName>
</protein>